<gene>
    <name evidence="1" type="ORF">SAMN07250955_107104</name>
</gene>
<keyword evidence="2" id="KW-1185">Reference proteome</keyword>
<accession>A0A212RD92</accession>
<sequence length="65" mass="6904">MRLATSATRFKPIEKDMAMYRPLERAVAAPLPPVKSKLAPGITTWAAHSVAQSTDGSIVARVAGL</sequence>
<organism evidence="1 2">
    <name type="scientific">Arboricoccus pini</name>
    <dbReference type="NCBI Taxonomy" id="1963835"/>
    <lineage>
        <taxon>Bacteria</taxon>
        <taxon>Pseudomonadati</taxon>
        <taxon>Pseudomonadota</taxon>
        <taxon>Alphaproteobacteria</taxon>
        <taxon>Geminicoccales</taxon>
        <taxon>Geminicoccaceae</taxon>
        <taxon>Arboricoccus</taxon>
    </lineage>
</organism>
<evidence type="ECO:0000313" key="2">
    <source>
        <dbReference type="Proteomes" id="UP000197065"/>
    </source>
</evidence>
<protein>
    <submittedName>
        <fullName evidence="1">Uncharacterized protein</fullName>
    </submittedName>
</protein>
<name>A0A212RD92_9PROT</name>
<dbReference type="Proteomes" id="UP000197065">
    <property type="component" value="Unassembled WGS sequence"/>
</dbReference>
<dbReference type="EMBL" id="FYEH01000007">
    <property type="protein sequence ID" value="SNB70061.1"/>
    <property type="molecule type" value="Genomic_DNA"/>
</dbReference>
<evidence type="ECO:0000313" key="1">
    <source>
        <dbReference type="EMBL" id="SNB70061.1"/>
    </source>
</evidence>
<proteinExistence type="predicted"/>
<reference evidence="1 2" key="1">
    <citation type="submission" date="2017-06" db="EMBL/GenBank/DDBJ databases">
        <authorList>
            <person name="Kim H.J."/>
            <person name="Triplett B.A."/>
        </authorList>
    </citation>
    <scope>NUCLEOTIDE SEQUENCE [LARGE SCALE GENOMIC DNA]</scope>
    <source>
        <strain evidence="1 2">B29T1</strain>
    </source>
</reference>
<dbReference type="AlphaFoldDB" id="A0A212RD92"/>